<dbReference type="Proteomes" id="UP001146120">
    <property type="component" value="Unassembled WGS sequence"/>
</dbReference>
<evidence type="ECO:0000313" key="9">
    <source>
        <dbReference type="EMBL" id="DBA03272.1"/>
    </source>
</evidence>
<keyword evidence="7" id="KW-0812">Transmembrane</keyword>
<dbReference type="AlphaFoldDB" id="A0AAV2ZCK3"/>
<dbReference type="PANTHER" id="PTHR13563:SF13">
    <property type="entry name" value="TRNA METHYLTRANSFERASE 10 HOMOLOG A"/>
    <property type="match status" value="1"/>
</dbReference>
<evidence type="ECO:0000256" key="7">
    <source>
        <dbReference type="SAM" id="Phobius"/>
    </source>
</evidence>
<evidence type="ECO:0000256" key="6">
    <source>
        <dbReference type="SAM" id="MobiDB-lite"/>
    </source>
</evidence>
<evidence type="ECO:0000256" key="5">
    <source>
        <dbReference type="ARBA" id="ARBA00048434"/>
    </source>
</evidence>
<keyword evidence="3" id="KW-0808">Transferase</keyword>
<dbReference type="GO" id="GO:0002939">
    <property type="term" value="P:tRNA N1-guanine methylation"/>
    <property type="evidence" value="ECO:0007669"/>
    <property type="project" value="TreeGrafter"/>
</dbReference>
<sequence length="283" mass="32255">MARPSTLQWLAIATAAVAVVGGVVAIATARASNERKRMSKASKREQNRVRRRQKKDERLQARKTERSAALELRARMMTNEQRQEEIERIKMRRVEQYQKLEHGLTHGVRVVVDLAFAVEQTERECNSILKQVGCLYGYMKKCPLDSVMSLRLASFDGSIADLSSRHGVNGWKVLLHKDPLRDVYASEDIVYLSPDAETVLEEIDPSKVYVVGGIVDRTVRKNETLSKAQAHSYQTARLPLHEHMTVRKPVLNIDSVLIALNEFNNHHDWKRAFDIAVPKRLAH</sequence>
<reference evidence="9" key="2">
    <citation type="journal article" date="2023" name="Microbiol Resour">
        <title>Decontamination and Annotation of the Draft Genome Sequence of the Oomycete Lagenidium giganteum ARSEF 373.</title>
        <authorList>
            <person name="Morgan W.R."/>
            <person name="Tartar A."/>
        </authorList>
    </citation>
    <scope>NUCLEOTIDE SEQUENCE</scope>
    <source>
        <strain evidence="9">ARSEF 373</strain>
    </source>
</reference>
<feature type="domain" description="SAM-dependent MTase TRM10-type" evidence="8">
    <location>
        <begin position="96"/>
        <end position="283"/>
    </location>
</feature>
<feature type="transmembrane region" description="Helical" evidence="7">
    <location>
        <begin position="6"/>
        <end position="29"/>
    </location>
</feature>
<dbReference type="GO" id="GO:0005634">
    <property type="term" value="C:nucleus"/>
    <property type="evidence" value="ECO:0007669"/>
    <property type="project" value="TreeGrafter"/>
</dbReference>
<protein>
    <recommendedName>
        <fullName evidence="1">tRNA (guanine(9)-N(1))-methyltransferase</fullName>
        <ecNumber evidence="1">2.1.1.221</ecNumber>
    </recommendedName>
</protein>
<proteinExistence type="predicted"/>
<comment type="catalytic activity">
    <reaction evidence="5">
        <text>guanosine(9) in tRNA + S-adenosyl-L-methionine = N(1)-methylguanosine(9) in tRNA + S-adenosyl-L-homocysteine + H(+)</text>
        <dbReference type="Rhea" id="RHEA:43156"/>
        <dbReference type="Rhea" id="RHEA-COMP:10367"/>
        <dbReference type="Rhea" id="RHEA-COMP:10368"/>
        <dbReference type="ChEBI" id="CHEBI:15378"/>
        <dbReference type="ChEBI" id="CHEBI:57856"/>
        <dbReference type="ChEBI" id="CHEBI:59789"/>
        <dbReference type="ChEBI" id="CHEBI:73542"/>
        <dbReference type="ChEBI" id="CHEBI:74269"/>
        <dbReference type="EC" id="2.1.1.221"/>
    </reaction>
</comment>
<dbReference type="Gene3D" id="3.40.1280.30">
    <property type="match status" value="1"/>
</dbReference>
<evidence type="ECO:0000256" key="4">
    <source>
        <dbReference type="ARBA" id="ARBA00022691"/>
    </source>
</evidence>
<evidence type="ECO:0000313" key="10">
    <source>
        <dbReference type="Proteomes" id="UP001146120"/>
    </source>
</evidence>
<comment type="caution">
    <text evidence="9">The sequence shown here is derived from an EMBL/GenBank/DDBJ whole genome shotgun (WGS) entry which is preliminary data.</text>
</comment>
<reference evidence="9" key="1">
    <citation type="submission" date="2022-11" db="EMBL/GenBank/DDBJ databases">
        <authorList>
            <person name="Morgan W.R."/>
            <person name="Tartar A."/>
        </authorList>
    </citation>
    <scope>NUCLEOTIDE SEQUENCE</scope>
    <source>
        <strain evidence="9">ARSEF 373</strain>
    </source>
</reference>
<dbReference type="CDD" id="cd18089">
    <property type="entry name" value="SPOUT_Trm10-like"/>
    <property type="match status" value="1"/>
</dbReference>
<dbReference type="GO" id="GO:0052905">
    <property type="term" value="F:tRNA (guanosine(9)-N1)-methyltransferase activity"/>
    <property type="evidence" value="ECO:0007669"/>
    <property type="project" value="UniProtKB-EC"/>
</dbReference>
<feature type="compositionally biased region" description="Basic and acidic residues" evidence="6">
    <location>
        <begin position="32"/>
        <end position="64"/>
    </location>
</feature>
<keyword evidence="7" id="KW-0472">Membrane</keyword>
<dbReference type="InterPro" id="IPR038459">
    <property type="entry name" value="MT_TRM10-typ_sf"/>
</dbReference>
<dbReference type="InterPro" id="IPR028564">
    <property type="entry name" value="MT_TRM10-typ"/>
</dbReference>
<keyword evidence="2" id="KW-0489">Methyltransferase</keyword>
<evidence type="ECO:0000259" key="8">
    <source>
        <dbReference type="PROSITE" id="PS51675"/>
    </source>
</evidence>
<feature type="region of interest" description="Disordered" evidence="6">
    <location>
        <begin position="31"/>
        <end position="64"/>
    </location>
</feature>
<name>A0AAV2ZCK3_9STRA</name>
<organism evidence="9 10">
    <name type="scientific">Lagenidium giganteum</name>
    <dbReference type="NCBI Taxonomy" id="4803"/>
    <lineage>
        <taxon>Eukaryota</taxon>
        <taxon>Sar</taxon>
        <taxon>Stramenopiles</taxon>
        <taxon>Oomycota</taxon>
        <taxon>Peronosporomycetes</taxon>
        <taxon>Pythiales</taxon>
        <taxon>Pythiaceae</taxon>
    </lineage>
</organism>
<gene>
    <name evidence="9" type="ORF">N0F65_011631</name>
</gene>
<keyword evidence="10" id="KW-1185">Reference proteome</keyword>
<dbReference type="InterPro" id="IPR007356">
    <property type="entry name" value="tRNA_m1G_MeTrfase_euk"/>
</dbReference>
<keyword evidence="4" id="KW-0949">S-adenosyl-L-methionine</keyword>
<evidence type="ECO:0000256" key="2">
    <source>
        <dbReference type="ARBA" id="ARBA00022603"/>
    </source>
</evidence>
<evidence type="ECO:0000256" key="1">
    <source>
        <dbReference type="ARBA" id="ARBA00012797"/>
    </source>
</evidence>
<evidence type="ECO:0000256" key="3">
    <source>
        <dbReference type="ARBA" id="ARBA00022679"/>
    </source>
</evidence>
<dbReference type="EMBL" id="DAKRPA010000021">
    <property type="protein sequence ID" value="DBA03272.1"/>
    <property type="molecule type" value="Genomic_DNA"/>
</dbReference>
<dbReference type="GO" id="GO:0000049">
    <property type="term" value="F:tRNA binding"/>
    <property type="evidence" value="ECO:0007669"/>
    <property type="project" value="TreeGrafter"/>
</dbReference>
<accession>A0AAV2ZCK3</accession>
<keyword evidence="7" id="KW-1133">Transmembrane helix</keyword>
<dbReference type="PANTHER" id="PTHR13563">
    <property type="entry name" value="TRNA (GUANINE-9-) METHYLTRANSFERASE"/>
    <property type="match status" value="1"/>
</dbReference>
<dbReference type="PROSITE" id="PS51675">
    <property type="entry name" value="SAM_MT_TRM10"/>
    <property type="match status" value="1"/>
</dbReference>
<dbReference type="EC" id="2.1.1.221" evidence="1"/>